<evidence type="ECO:0000313" key="3">
    <source>
        <dbReference type="Proteomes" id="UP000675881"/>
    </source>
</evidence>
<keyword evidence="3" id="KW-1185">Reference proteome</keyword>
<gene>
    <name evidence="2" type="ORF">LSAA_13415</name>
</gene>
<accession>A0A7R8D289</accession>
<feature type="region of interest" description="Disordered" evidence="1">
    <location>
        <begin position="77"/>
        <end position="100"/>
    </location>
</feature>
<name>A0A7R8D289_LEPSM</name>
<proteinExistence type="predicted"/>
<evidence type="ECO:0000256" key="1">
    <source>
        <dbReference type="SAM" id="MobiDB-lite"/>
    </source>
</evidence>
<organism evidence="2 3">
    <name type="scientific">Lepeophtheirus salmonis</name>
    <name type="common">Salmon louse</name>
    <name type="synonym">Caligus salmonis</name>
    <dbReference type="NCBI Taxonomy" id="72036"/>
    <lineage>
        <taxon>Eukaryota</taxon>
        <taxon>Metazoa</taxon>
        <taxon>Ecdysozoa</taxon>
        <taxon>Arthropoda</taxon>
        <taxon>Crustacea</taxon>
        <taxon>Multicrustacea</taxon>
        <taxon>Hexanauplia</taxon>
        <taxon>Copepoda</taxon>
        <taxon>Siphonostomatoida</taxon>
        <taxon>Caligidae</taxon>
        <taxon>Lepeophtheirus</taxon>
    </lineage>
</organism>
<dbReference type="EMBL" id="HG994586">
    <property type="protein sequence ID" value="CAF3003263.1"/>
    <property type="molecule type" value="Genomic_DNA"/>
</dbReference>
<protein>
    <submittedName>
        <fullName evidence="2">(salmon louse) hypothetical protein</fullName>
    </submittedName>
</protein>
<evidence type="ECO:0000313" key="2">
    <source>
        <dbReference type="EMBL" id="CAF3003263.1"/>
    </source>
</evidence>
<dbReference type="AlphaFoldDB" id="A0A7R8D289"/>
<sequence length="172" mass="19526">MKTLFLLTNFQEDEAFTSKQTSPVMDSKYLINRLSVGSCSHPSSISCPQLQIENTEKEDPSTSNMTLQYKNRNNLSIRYNNAGSPSNNSSGNSSKKNQNNLLTHTSSFKRIMSFRSSKRGSEVMNFNFLGQIYRKKSVPSLTPKNCQKEEEEEKVEDRHIHDNFDGTKATLS</sequence>
<feature type="region of interest" description="Disordered" evidence="1">
    <location>
        <begin position="139"/>
        <end position="172"/>
    </location>
</feature>
<dbReference type="Proteomes" id="UP000675881">
    <property type="component" value="Chromosome 7"/>
</dbReference>
<feature type="compositionally biased region" description="Low complexity" evidence="1">
    <location>
        <begin position="80"/>
        <end position="100"/>
    </location>
</feature>
<feature type="compositionally biased region" description="Basic and acidic residues" evidence="1">
    <location>
        <begin position="155"/>
        <end position="165"/>
    </location>
</feature>
<reference evidence="2" key="1">
    <citation type="submission" date="2021-02" db="EMBL/GenBank/DDBJ databases">
        <authorList>
            <person name="Bekaert M."/>
        </authorList>
    </citation>
    <scope>NUCLEOTIDE SEQUENCE</scope>
    <source>
        <strain evidence="2">IoA-00</strain>
    </source>
</reference>